<dbReference type="AlphaFoldDB" id="E4XMS1"/>
<accession>E4XMS1</accession>
<dbReference type="InterPro" id="IPR036866">
    <property type="entry name" value="RibonucZ/Hydroxyglut_hydro"/>
</dbReference>
<evidence type="ECO:0000313" key="2">
    <source>
        <dbReference type="Proteomes" id="UP000001307"/>
    </source>
</evidence>
<dbReference type="EMBL" id="FN653079">
    <property type="protein sequence ID" value="CBY19813.1"/>
    <property type="molecule type" value="Genomic_DNA"/>
</dbReference>
<keyword evidence="2" id="KW-1185">Reference proteome</keyword>
<dbReference type="InParanoid" id="E4XMS1"/>
<dbReference type="Proteomes" id="UP000001307">
    <property type="component" value="Unassembled WGS sequence"/>
</dbReference>
<dbReference type="SUPFAM" id="SSF56281">
    <property type="entry name" value="Metallo-hydrolase/oxidoreductase"/>
    <property type="match status" value="1"/>
</dbReference>
<proteinExistence type="predicted"/>
<reference evidence="1" key="1">
    <citation type="journal article" date="2010" name="Science">
        <title>Plasticity of animal genome architecture unmasked by rapid evolution of a pelagic tunicate.</title>
        <authorList>
            <person name="Denoeud F."/>
            <person name="Henriet S."/>
            <person name="Mungpakdee S."/>
            <person name="Aury J.M."/>
            <person name="Da Silva C."/>
            <person name="Brinkmann H."/>
            <person name="Mikhaleva J."/>
            <person name="Olsen L.C."/>
            <person name="Jubin C."/>
            <person name="Canestro C."/>
            <person name="Bouquet J.M."/>
            <person name="Danks G."/>
            <person name="Poulain J."/>
            <person name="Campsteijn C."/>
            <person name="Adamski M."/>
            <person name="Cross I."/>
            <person name="Yadetie F."/>
            <person name="Muffato M."/>
            <person name="Louis A."/>
            <person name="Butcher S."/>
            <person name="Tsagkogeorga G."/>
            <person name="Konrad A."/>
            <person name="Singh S."/>
            <person name="Jensen M.F."/>
            <person name="Cong E.H."/>
            <person name="Eikeseth-Otteraa H."/>
            <person name="Noel B."/>
            <person name="Anthouard V."/>
            <person name="Porcel B.M."/>
            <person name="Kachouri-Lafond R."/>
            <person name="Nishino A."/>
            <person name="Ugolini M."/>
            <person name="Chourrout P."/>
            <person name="Nishida H."/>
            <person name="Aasland R."/>
            <person name="Huzurbazar S."/>
            <person name="Westhof E."/>
            <person name="Delsuc F."/>
            <person name="Lehrach H."/>
            <person name="Reinhardt R."/>
            <person name="Weissenbach J."/>
            <person name="Roy S.W."/>
            <person name="Artiguenave F."/>
            <person name="Postlethwait J.H."/>
            <person name="Manak J.R."/>
            <person name="Thompson E.M."/>
            <person name="Jaillon O."/>
            <person name="Du Pasquier L."/>
            <person name="Boudinot P."/>
            <person name="Liberles D.A."/>
            <person name="Volff J.N."/>
            <person name="Philippe H."/>
            <person name="Lenhard B."/>
            <person name="Roest Crollius H."/>
            <person name="Wincker P."/>
            <person name="Chourrout D."/>
        </authorList>
    </citation>
    <scope>NUCLEOTIDE SEQUENCE [LARGE SCALE GENOMIC DNA]</scope>
</reference>
<organism evidence="1">
    <name type="scientific">Oikopleura dioica</name>
    <name type="common">Tunicate</name>
    <dbReference type="NCBI Taxonomy" id="34765"/>
    <lineage>
        <taxon>Eukaryota</taxon>
        <taxon>Metazoa</taxon>
        <taxon>Chordata</taxon>
        <taxon>Tunicata</taxon>
        <taxon>Appendicularia</taxon>
        <taxon>Copelata</taxon>
        <taxon>Oikopleuridae</taxon>
        <taxon>Oikopleura</taxon>
    </lineage>
</organism>
<protein>
    <recommendedName>
        <fullName evidence="3">Metallo-beta-lactamase domain-containing protein</fullName>
    </recommendedName>
</protein>
<dbReference type="OrthoDB" id="10250730at2759"/>
<dbReference type="Gene3D" id="3.60.15.10">
    <property type="entry name" value="Ribonuclease Z/Hydroxyacylglutathione hydrolase-like"/>
    <property type="match status" value="1"/>
</dbReference>
<sequence length="195" mass="21759">MADVSLVQVGYAREIDSVFHARCTISLITLDEDVIEHDEHTQIPEIAPVKNILFDCGAAHESKAISETIIAVGRDISCGEQFRNPRMLPSDKAIGACLLRLSNETITIKYITTPGHTGGCCSLIIEGALRFDFKKYDKFAFVGDLWDEKDDESFYKSLSENPEQSVLSRSYIFNTVKPDLIFPGHGPPFAPQKQY</sequence>
<evidence type="ECO:0008006" key="3">
    <source>
        <dbReference type="Google" id="ProtNLM"/>
    </source>
</evidence>
<gene>
    <name evidence="1" type="ORF">GSOID_T00015467001</name>
</gene>
<evidence type="ECO:0000313" key="1">
    <source>
        <dbReference type="EMBL" id="CBY19813.1"/>
    </source>
</evidence>
<name>E4XMS1_OIKDI</name>